<dbReference type="Ensembl" id="ENSCPBT00000022509.1">
    <property type="protein sequence ID" value="ENSCPBP00000019103.1"/>
    <property type="gene ID" value="ENSCPBG00000013834.1"/>
</dbReference>
<evidence type="ECO:0000313" key="6">
    <source>
        <dbReference type="Ensembl" id="ENSCPBP00000019103.1"/>
    </source>
</evidence>
<dbReference type="GO" id="GO:0003723">
    <property type="term" value="F:RNA binding"/>
    <property type="evidence" value="ECO:0007669"/>
    <property type="project" value="UniProtKB-UniRule"/>
</dbReference>
<keyword evidence="7" id="KW-1185">Reference proteome</keyword>
<dbReference type="Gene3D" id="3.30.70.1170">
    <property type="entry name" value="Sun protein, domain 3"/>
    <property type="match status" value="1"/>
</dbReference>
<dbReference type="SUPFAM" id="SSF53335">
    <property type="entry name" value="S-adenosyl-L-methionine-dependent methyltransferases"/>
    <property type="match status" value="1"/>
</dbReference>
<dbReference type="InterPro" id="IPR029063">
    <property type="entry name" value="SAM-dependent_MTases_sf"/>
</dbReference>
<keyword evidence="2 5" id="KW-0808">Transferase</keyword>
<comment type="caution">
    <text evidence="5">Lacks conserved residue(s) required for the propagation of feature annotation.</text>
</comment>
<dbReference type="OMA" id="QIPTQHF"/>
<reference evidence="6" key="2">
    <citation type="submission" date="2025-09" db="UniProtKB">
        <authorList>
            <consortium name="Ensembl"/>
        </authorList>
    </citation>
    <scope>IDENTIFICATION</scope>
</reference>
<dbReference type="Gene3D" id="3.40.50.150">
    <property type="entry name" value="Vaccinia Virus protein VP39"/>
    <property type="match status" value="1"/>
</dbReference>
<proteinExistence type="inferred from homology"/>
<feature type="active site" description="Nucleophile" evidence="5">
    <location>
        <position position="461"/>
    </location>
</feature>
<dbReference type="PANTHER" id="PTHR14663">
    <property type="entry name" value="METHYLTRANSFERASE NSUN7-RELATED"/>
    <property type="match status" value="1"/>
</dbReference>
<feature type="binding site" evidence="5">
    <location>
        <position position="375"/>
    </location>
    <ligand>
        <name>S-adenosyl-L-methionine</name>
        <dbReference type="ChEBI" id="CHEBI:59789"/>
    </ligand>
</feature>
<evidence type="ECO:0000256" key="5">
    <source>
        <dbReference type="PROSITE-ProRule" id="PRU01023"/>
    </source>
</evidence>
<evidence type="ECO:0000313" key="7">
    <source>
        <dbReference type="Proteomes" id="UP000694380"/>
    </source>
</evidence>
<dbReference type="GeneTree" id="ENSGT00940000157352"/>
<dbReference type="InterPro" id="IPR042620">
    <property type="entry name" value="NSUN7"/>
</dbReference>
<dbReference type="Pfam" id="PF01189">
    <property type="entry name" value="Methyltr_RsmB-F"/>
    <property type="match status" value="1"/>
</dbReference>
<reference evidence="6" key="1">
    <citation type="submission" date="2025-08" db="UniProtKB">
        <authorList>
            <consortium name="Ensembl"/>
        </authorList>
    </citation>
    <scope>IDENTIFICATION</scope>
</reference>
<protein>
    <submittedName>
        <fullName evidence="6">NOP2/Sun RNA methyltransferase family member 7</fullName>
    </submittedName>
</protein>
<evidence type="ECO:0000256" key="3">
    <source>
        <dbReference type="ARBA" id="ARBA00022691"/>
    </source>
</evidence>
<sequence>MPSSKSNLMLSGDISDFRKMAISNEREPVEKSTASLIENNGYQDSVYINAAKIFQGIRNEKPQDKILVRYGNELVPSLPDFKDECSQRSSYELAFSALKYQDLLENILLDSCFYPCQSIPDELTSLIVVMLYDLQDRKFQARQISDEEESIPEVRDVEHYLYSFKTKLAAALARCRIKHDALSIEYILPETLRKQEQRASALPLYAWINTLKSSFRAENVSYSEHDSAPCIQPEYILEDIYKELKKEGFTKVESVSDFEGYTYCLDKHCHDVLVFPASLKEEILNLELFTGYKLILQDKSRSLAVHSVKALLNMDDDIIVAHIGSRLTAAHMSVLSNQSTSKVFVCGVKSQAKEVELKELFTRMECGNIELLHEDFTEIEPTDQRLQKAKVILLLPRCSGLGVSNPIEFILNEHEDAGLLRDLSQGSVAENKLHILAETQLQELMHAMRFNKVQAIVYCTCSVYPEENETVVNKALESGVEGSKVQPYRLSPPLWCNSEIEDPSDIFFKMEPSEISNCCFLAVLARQRDPAEVMSVKDILARAAAKGLLEGLDIGKSSKREEKRKKKSKVTQQRNVPKDTGVQTNIVEFLNREMIAINTNSEVSPIKAISGVPQKNVNQTNSSTQLKKITKPISNSSLPGMLKNTPNLSSMSKVFERRTHIRKPRAEDKMVVLKPVEIVLPPVMVPYFNPQGNKSQISAQHYYYRWIGIKSSARDLFIPSLSKRLVNPKETLPSTMVKHPRPWI</sequence>
<gene>
    <name evidence="6" type="primary">NSUN7</name>
</gene>
<evidence type="ECO:0000256" key="4">
    <source>
        <dbReference type="ARBA" id="ARBA00022884"/>
    </source>
</evidence>
<dbReference type="PANTHER" id="PTHR14663:SF2">
    <property type="entry name" value="METHYLTRANSFERASE NSUN7-RELATED"/>
    <property type="match status" value="1"/>
</dbReference>
<name>A0A8C3HJD6_CHRPI</name>
<evidence type="ECO:0000256" key="1">
    <source>
        <dbReference type="ARBA" id="ARBA00022603"/>
    </source>
</evidence>
<accession>A0A8C3HJD6</accession>
<comment type="similarity">
    <text evidence="5">Belongs to the class I-like SAM-binding methyltransferase superfamily. RsmB/NOP family.</text>
</comment>
<dbReference type="AlphaFoldDB" id="A0A8C3HJD6"/>
<dbReference type="InterPro" id="IPR001678">
    <property type="entry name" value="MeTrfase_RsmB-F_NOP2_dom"/>
</dbReference>
<dbReference type="OrthoDB" id="6817893at2759"/>
<evidence type="ECO:0000256" key="2">
    <source>
        <dbReference type="ARBA" id="ARBA00022679"/>
    </source>
</evidence>
<dbReference type="PROSITE" id="PS51686">
    <property type="entry name" value="SAM_MT_RSMB_NOP"/>
    <property type="match status" value="1"/>
</dbReference>
<keyword evidence="4 5" id="KW-0694">RNA-binding</keyword>
<keyword evidence="1 5" id="KW-0489">Methyltransferase</keyword>
<dbReference type="GO" id="GO:0032259">
    <property type="term" value="P:methylation"/>
    <property type="evidence" value="ECO:0007669"/>
    <property type="project" value="UniProtKB-KW"/>
</dbReference>
<dbReference type="InterPro" id="IPR049560">
    <property type="entry name" value="MeTrfase_RsmB-F_NOP2_cat"/>
</dbReference>
<keyword evidence="3 5" id="KW-0949">S-adenosyl-L-methionine</keyword>
<dbReference type="GO" id="GO:0008168">
    <property type="term" value="F:methyltransferase activity"/>
    <property type="evidence" value="ECO:0007669"/>
    <property type="project" value="UniProtKB-KW"/>
</dbReference>
<organism evidence="6 7">
    <name type="scientific">Chrysemys picta bellii</name>
    <name type="common">Western painted turtle</name>
    <name type="synonym">Emys bellii</name>
    <dbReference type="NCBI Taxonomy" id="8478"/>
    <lineage>
        <taxon>Eukaryota</taxon>
        <taxon>Metazoa</taxon>
        <taxon>Chordata</taxon>
        <taxon>Craniata</taxon>
        <taxon>Vertebrata</taxon>
        <taxon>Euteleostomi</taxon>
        <taxon>Archelosauria</taxon>
        <taxon>Testudinata</taxon>
        <taxon>Testudines</taxon>
        <taxon>Cryptodira</taxon>
        <taxon>Durocryptodira</taxon>
        <taxon>Testudinoidea</taxon>
        <taxon>Emydidae</taxon>
        <taxon>Chrysemys</taxon>
    </lineage>
</organism>
<dbReference type="Proteomes" id="UP000694380">
    <property type="component" value="Unplaced"/>
</dbReference>